<dbReference type="EMBL" id="WIGO01000148">
    <property type="protein sequence ID" value="KAF6826791.1"/>
    <property type="molecule type" value="Genomic_DNA"/>
</dbReference>
<evidence type="ECO:0000256" key="4">
    <source>
        <dbReference type="ARBA" id="ARBA00022525"/>
    </source>
</evidence>
<dbReference type="PANTHER" id="PTHR33630:SF13">
    <property type="entry name" value="ACETYLXYLAN ESTERASE"/>
    <property type="match status" value="1"/>
</dbReference>
<dbReference type="Proteomes" id="UP000654918">
    <property type="component" value="Unassembled WGS sequence"/>
</dbReference>
<evidence type="ECO:0000256" key="5">
    <source>
        <dbReference type="ARBA" id="ARBA00022729"/>
    </source>
</evidence>
<evidence type="ECO:0000256" key="2">
    <source>
        <dbReference type="ARBA" id="ARBA00007534"/>
    </source>
</evidence>
<dbReference type="GO" id="GO:0050525">
    <property type="term" value="F:cutinase activity"/>
    <property type="evidence" value="ECO:0007669"/>
    <property type="project" value="UniProtKB-UniRule"/>
</dbReference>
<evidence type="ECO:0000256" key="7">
    <source>
        <dbReference type="ARBA" id="ARBA00023157"/>
    </source>
</evidence>
<dbReference type="PROSITE" id="PS00155">
    <property type="entry name" value="CUTINASE_1"/>
    <property type="match status" value="1"/>
</dbReference>
<dbReference type="InterPro" id="IPR043580">
    <property type="entry name" value="CUTINASE_1"/>
</dbReference>
<evidence type="ECO:0000313" key="11">
    <source>
        <dbReference type="Proteomes" id="UP000654918"/>
    </source>
</evidence>
<evidence type="ECO:0000256" key="9">
    <source>
        <dbReference type="SAM" id="MobiDB-lite"/>
    </source>
</evidence>
<evidence type="ECO:0000256" key="6">
    <source>
        <dbReference type="ARBA" id="ARBA00022801"/>
    </source>
</evidence>
<comment type="function">
    <text evidence="8">Catalyzes the hydrolysis of complex carboxylic polyesters found in the cell wall of plants. Degrades cutin, a macromolecule that forms the structure of the plant cuticle.</text>
</comment>
<evidence type="ECO:0000313" key="10">
    <source>
        <dbReference type="EMBL" id="KAF6826791.1"/>
    </source>
</evidence>
<comment type="similarity">
    <text evidence="2 8">Belongs to the cutinase family.</text>
</comment>
<organism evidence="10 11">
    <name type="scientific">Colletotrichum plurivorum</name>
    <dbReference type="NCBI Taxonomy" id="2175906"/>
    <lineage>
        <taxon>Eukaryota</taxon>
        <taxon>Fungi</taxon>
        <taxon>Dikarya</taxon>
        <taxon>Ascomycota</taxon>
        <taxon>Pezizomycotina</taxon>
        <taxon>Sordariomycetes</taxon>
        <taxon>Hypocreomycetidae</taxon>
        <taxon>Glomerellales</taxon>
        <taxon>Glomerellaceae</taxon>
        <taxon>Colletotrichum</taxon>
        <taxon>Colletotrichum orchidearum species complex</taxon>
    </lineage>
</organism>
<dbReference type="PANTHER" id="PTHR33630">
    <property type="entry name" value="CUTINASE RV1984C-RELATED-RELATED"/>
    <property type="match status" value="1"/>
</dbReference>
<accession>A0A8H6K972</accession>
<dbReference type="GO" id="GO:0005576">
    <property type="term" value="C:extracellular region"/>
    <property type="evidence" value="ECO:0007669"/>
    <property type="project" value="UniProtKB-SubCell"/>
</dbReference>
<dbReference type="InterPro" id="IPR029058">
    <property type="entry name" value="AB_hydrolase_fold"/>
</dbReference>
<gene>
    <name evidence="10" type="ORF">CPLU01_09459</name>
</gene>
<keyword evidence="6 8" id="KW-0378">Hydrolase</keyword>
<name>A0A8H6K972_9PEZI</name>
<feature type="region of interest" description="Disordered" evidence="9">
    <location>
        <begin position="243"/>
        <end position="316"/>
    </location>
</feature>
<feature type="chain" id="PRO_5034852438" description="Cutinase" evidence="8">
    <location>
        <begin position="22"/>
        <end position="337"/>
    </location>
</feature>
<reference evidence="10" key="1">
    <citation type="journal article" date="2020" name="Phytopathology">
        <title>Genome Sequence Resources of Colletotrichum truncatum, C. plurivorum, C. musicola, and C. sojae: Four Species Pathogenic to Soybean (Glycine max).</title>
        <authorList>
            <person name="Rogerio F."/>
            <person name="Boufleur T.R."/>
            <person name="Ciampi-Guillardi M."/>
            <person name="Sukno S.A."/>
            <person name="Thon M.R."/>
            <person name="Massola Junior N.S."/>
            <person name="Baroncelli R."/>
        </authorList>
    </citation>
    <scope>NUCLEOTIDE SEQUENCE</scope>
    <source>
        <strain evidence="10">LFN00145</strain>
    </source>
</reference>
<evidence type="ECO:0000256" key="1">
    <source>
        <dbReference type="ARBA" id="ARBA00004613"/>
    </source>
</evidence>
<keyword evidence="4 8" id="KW-0964">Secreted</keyword>
<evidence type="ECO:0000256" key="8">
    <source>
        <dbReference type="RuleBase" id="RU361263"/>
    </source>
</evidence>
<comment type="caution">
    <text evidence="10">The sequence shown here is derived from an EMBL/GenBank/DDBJ whole genome shotgun (WGS) entry which is preliminary data.</text>
</comment>
<keyword evidence="5 8" id="KW-0732">Signal</keyword>
<keyword evidence="7" id="KW-1015">Disulfide bond</keyword>
<feature type="compositionally biased region" description="Low complexity" evidence="9">
    <location>
        <begin position="245"/>
        <end position="316"/>
    </location>
</feature>
<dbReference type="EC" id="3.1.1.74" evidence="8"/>
<dbReference type="SMART" id="SM01110">
    <property type="entry name" value="Cutinase"/>
    <property type="match status" value="1"/>
</dbReference>
<dbReference type="Gene3D" id="3.40.50.1820">
    <property type="entry name" value="alpha/beta hydrolase"/>
    <property type="match status" value="1"/>
</dbReference>
<keyword evidence="3 8" id="KW-0719">Serine esterase</keyword>
<keyword evidence="11" id="KW-1185">Reference proteome</keyword>
<sequence>MVSTLSAALALLSALPLGVSAAAVAARQSVGDSECRDVHVFLARGNNEPYPGRQGKLVTAICDGLNSCDYEDIQFWNPLEAPYCQSVEEGAANGIAQITAYNKRCPNSKLVLSGYSQGGHVIGDILGNGGGRFFQDCQQKANPGLDAAKAPGNKISAVLIFGDVRHTANQPYNYLSGAAASGLFPRPENQLAGMRAYSKVMRSYCVDSDPICAGGDTSANHLNYFDIYSGDAGKWVKEVVGAAGTTSSSTTPRPTSTTTSSRPTSTSISSAASTTTEVESVAPSTSAPTAGATTPASPTSDNAETTPTPTGTNAAGGLAGNTMLLGLALVAGVMVAL</sequence>
<comment type="subcellular location">
    <subcellularLocation>
        <location evidence="1 8">Secreted</location>
    </subcellularLocation>
</comment>
<dbReference type="InterPro" id="IPR000675">
    <property type="entry name" value="Cutinase/axe"/>
</dbReference>
<evidence type="ECO:0000256" key="3">
    <source>
        <dbReference type="ARBA" id="ARBA00022487"/>
    </source>
</evidence>
<protein>
    <recommendedName>
        <fullName evidence="8">Cutinase</fullName>
        <ecNumber evidence="8">3.1.1.74</ecNumber>
    </recommendedName>
</protein>
<dbReference type="Pfam" id="PF01083">
    <property type="entry name" value="Cutinase"/>
    <property type="match status" value="1"/>
</dbReference>
<dbReference type="AlphaFoldDB" id="A0A8H6K972"/>
<proteinExistence type="inferred from homology"/>
<feature type="signal peptide" evidence="8">
    <location>
        <begin position="1"/>
        <end position="21"/>
    </location>
</feature>
<dbReference type="SUPFAM" id="SSF53474">
    <property type="entry name" value="alpha/beta-Hydrolases"/>
    <property type="match status" value="1"/>
</dbReference>
<comment type="catalytic activity">
    <reaction evidence="8">
        <text>cutin + H2O = cutin monomers.</text>
        <dbReference type="EC" id="3.1.1.74"/>
    </reaction>
</comment>